<evidence type="ECO:0000256" key="4">
    <source>
        <dbReference type="ARBA" id="ARBA00022544"/>
    </source>
</evidence>
<dbReference type="PANTHER" id="PTHR34975:SF2">
    <property type="entry name" value="SPORE GERMINATION PROTEIN A2"/>
    <property type="match status" value="1"/>
</dbReference>
<dbReference type="GO" id="GO:0009847">
    <property type="term" value="P:spore germination"/>
    <property type="evidence" value="ECO:0007669"/>
    <property type="project" value="InterPro"/>
</dbReference>
<feature type="transmembrane region" description="Helical" evidence="8">
    <location>
        <begin position="47"/>
        <end position="67"/>
    </location>
</feature>
<protein>
    <submittedName>
        <fullName evidence="9">Uncharacterized protein</fullName>
    </submittedName>
</protein>
<dbReference type="GO" id="GO:0016020">
    <property type="term" value="C:membrane"/>
    <property type="evidence" value="ECO:0007669"/>
    <property type="project" value="UniProtKB-SubCell"/>
</dbReference>
<keyword evidence="6 8" id="KW-1133">Transmembrane helix</keyword>
<keyword evidence="7 8" id="KW-0472">Membrane</keyword>
<dbReference type="EMBL" id="AP021906">
    <property type="protein sequence ID" value="BBP92756.1"/>
    <property type="molecule type" value="Genomic_DNA"/>
</dbReference>
<evidence type="ECO:0000313" key="10">
    <source>
        <dbReference type="Proteomes" id="UP000464658"/>
    </source>
</evidence>
<comment type="similarity">
    <text evidence="2">Belongs to the amino acid-polyamine-organocation (APC) superfamily. Spore germination protein (SGP) (TC 2.A.3.9) family.</text>
</comment>
<keyword evidence="4" id="KW-0309">Germination</keyword>
<gene>
    <name evidence="9" type="ORF">BsIDN1_63740</name>
</gene>
<keyword evidence="3" id="KW-0813">Transport</keyword>
<organism evidence="9 10">
    <name type="scientific">Bacillus safensis</name>
    <dbReference type="NCBI Taxonomy" id="561879"/>
    <lineage>
        <taxon>Bacteria</taxon>
        <taxon>Bacillati</taxon>
        <taxon>Bacillota</taxon>
        <taxon>Bacilli</taxon>
        <taxon>Bacillales</taxon>
        <taxon>Bacillaceae</taxon>
        <taxon>Bacillus</taxon>
    </lineage>
</organism>
<evidence type="ECO:0000256" key="1">
    <source>
        <dbReference type="ARBA" id="ARBA00004141"/>
    </source>
</evidence>
<dbReference type="AlphaFoldDB" id="A0A5S9MM74"/>
<evidence type="ECO:0000256" key="6">
    <source>
        <dbReference type="ARBA" id="ARBA00022989"/>
    </source>
</evidence>
<evidence type="ECO:0000256" key="3">
    <source>
        <dbReference type="ARBA" id="ARBA00022448"/>
    </source>
</evidence>
<evidence type="ECO:0000256" key="8">
    <source>
        <dbReference type="SAM" id="Phobius"/>
    </source>
</evidence>
<dbReference type="PANTHER" id="PTHR34975">
    <property type="entry name" value="SPORE GERMINATION PROTEIN A2"/>
    <property type="match status" value="1"/>
</dbReference>
<keyword evidence="5 8" id="KW-0812">Transmembrane</keyword>
<comment type="subcellular location">
    <subcellularLocation>
        <location evidence="1">Membrane</location>
        <topology evidence="1">Multi-pass membrane protein</topology>
    </subcellularLocation>
</comment>
<name>A0A5S9MM74_BACIA</name>
<evidence type="ECO:0000256" key="7">
    <source>
        <dbReference type="ARBA" id="ARBA00023136"/>
    </source>
</evidence>
<evidence type="ECO:0000256" key="2">
    <source>
        <dbReference type="ARBA" id="ARBA00007998"/>
    </source>
</evidence>
<dbReference type="InterPro" id="IPR004761">
    <property type="entry name" value="Spore_GerAB"/>
</dbReference>
<feature type="transmembrane region" description="Helical" evidence="8">
    <location>
        <begin position="6"/>
        <end position="26"/>
    </location>
</feature>
<reference evidence="9 10" key="1">
    <citation type="submission" date="2019-12" db="EMBL/GenBank/DDBJ databases">
        <title>Full genome sequence of a Bacillus safensis strain isolated from commercially available natto in Indonesia.</title>
        <authorList>
            <person name="Yoshida M."/>
            <person name="Uomi M."/>
            <person name="Waturangi D."/>
            <person name="Ekaputri J.J."/>
            <person name="Setiamarga D.H.E."/>
        </authorList>
    </citation>
    <scope>NUCLEOTIDE SEQUENCE [LARGE SCALE GENOMIC DNA]</scope>
    <source>
        <strain evidence="9 10">IDN1</strain>
    </source>
</reference>
<evidence type="ECO:0000256" key="5">
    <source>
        <dbReference type="ARBA" id="ARBA00022692"/>
    </source>
</evidence>
<accession>A0A5S9MM74</accession>
<sequence>MHDALLPIYYIDLFFMFFSPAELDVIPNPVLYLLKTITFGVIERTDLIFLSFWVFVILATLSNYLYFLCKWCVQYAEEKKITKNMSTILPF</sequence>
<dbReference type="Proteomes" id="UP000464658">
    <property type="component" value="Chromosome"/>
</dbReference>
<evidence type="ECO:0000313" key="9">
    <source>
        <dbReference type="EMBL" id="BBP92756.1"/>
    </source>
</evidence>
<proteinExistence type="inferred from homology"/>